<evidence type="ECO:0000256" key="3">
    <source>
        <dbReference type="ARBA" id="ARBA00011245"/>
    </source>
</evidence>
<dbReference type="PROSITE" id="PS50958">
    <property type="entry name" value="SMB_2"/>
    <property type="match status" value="2"/>
</dbReference>
<feature type="domain" description="EndoU" evidence="14">
    <location>
        <begin position="112"/>
        <end position="378"/>
    </location>
</feature>
<keyword evidence="4 12" id="KW-0540">Nuclease</keyword>
<keyword evidence="16" id="KW-1185">Reference proteome</keyword>
<feature type="domain" description="SMB" evidence="13">
    <location>
        <begin position="73"/>
        <end position="108"/>
    </location>
</feature>
<reference evidence="15" key="1">
    <citation type="submission" date="2020-11" db="EMBL/GenBank/DDBJ databases">
        <authorList>
            <person name="Tran Van P."/>
        </authorList>
    </citation>
    <scope>NUCLEOTIDE SEQUENCE</scope>
</reference>
<dbReference type="EMBL" id="CAJPEV010009751">
    <property type="protein sequence ID" value="CAG0905795.1"/>
    <property type="molecule type" value="Genomic_DNA"/>
</dbReference>
<dbReference type="GO" id="GO:0016829">
    <property type="term" value="F:lyase activity"/>
    <property type="evidence" value="ECO:0007669"/>
    <property type="project" value="UniProtKB-KW"/>
</dbReference>
<dbReference type="Pfam" id="PF09412">
    <property type="entry name" value="XendoU"/>
    <property type="match status" value="1"/>
</dbReference>
<feature type="chain" id="PRO_5036513672" evidence="12">
    <location>
        <begin position="20"/>
        <end position="378"/>
    </location>
</feature>
<dbReference type="GO" id="GO:0046872">
    <property type="term" value="F:metal ion binding"/>
    <property type="evidence" value="ECO:0007669"/>
    <property type="project" value="UniProtKB-UniRule"/>
</dbReference>
<evidence type="ECO:0000256" key="11">
    <source>
        <dbReference type="ARBA" id="ARBA00023239"/>
    </source>
</evidence>
<evidence type="ECO:0000256" key="5">
    <source>
        <dbReference type="ARBA" id="ARBA00022723"/>
    </source>
</evidence>
<proteinExistence type="inferred from homology"/>
<organism evidence="15">
    <name type="scientific">Darwinula stevensoni</name>
    <dbReference type="NCBI Taxonomy" id="69355"/>
    <lineage>
        <taxon>Eukaryota</taxon>
        <taxon>Metazoa</taxon>
        <taxon>Ecdysozoa</taxon>
        <taxon>Arthropoda</taxon>
        <taxon>Crustacea</taxon>
        <taxon>Oligostraca</taxon>
        <taxon>Ostracoda</taxon>
        <taxon>Podocopa</taxon>
        <taxon>Podocopida</taxon>
        <taxon>Darwinulocopina</taxon>
        <taxon>Darwinuloidea</taxon>
        <taxon>Darwinulidae</taxon>
        <taxon>Darwinula</taxon>
    </lineage>
</organism>
<dbReference type="Proteomes" id="UP000677054">
    <property type="component" value="Unassembled WGS sequence"/>
</dbReference>
<name>A0A7R9FTX8_9CRUS</name>
<comment type="similarity">
    <text evidence="2 12">Belongs to the ENDOU family.</text>
</comment>
<dbReference type="PANTHER" id="PTHR12439:SF42">
    <property type="entry name" value="ENDORIBONUCLEASE-RELATED"/>
    <property type="match status" value="1"/>
</dbReference>
<dbReference type="InterPro" id="IPR039787">
    <property type="entry name" value="ENDOU"/>
</dbReference>
<comment type="subunit">
    <text evidence="3 12">Monomer.</text>
</comment>
<evidence type="ECO:0000256" key="9">
    <source>
        <dbReference type="ARBA" id="ARBA00023157"/>
    </source>
</evidence>
<keyword evidence="11" id="KW-0456">Lyase</keyword>
<feature type="signal peptide" evidence="12">
    <location>
        <begin position="1"/>
        <end position="19"/>
    </location>
</feature>
<dbReference type="AlphaFoldDB" id="A0A7R9FTX8"/>
<dbReference type="InterPro" id="IPR001212">
    <property type="entry name" value="Somatomedin_B_dom"/>
</dbReference>
<evidence type="ECO:0000259" key="14">
    <source>
        <dbReference type="PROSITE" id="PS51959"/>
    </source>
</evidence>
<accession>A0A7R9FTX8</accession>
<evidence type="ECO:0000256" key="7">
    <source>
        <dbReference type="ARBA" id="ARBA00022801"/>
    </source>
</evidence>
<evidence type="ECO:0000313" key="16">
    <source>
        <dbReference type="Proteomes" id="UP000677054"/>
    </source>
</evidence>
<dbReference type="InterPro" id="IPR018998">
    <property type="entry name" value="EndoU_C"/>
</dbReference>
<dbReference type="OrthoDB" id="430326at2759"/>
<dbReference type="PANTHER" id="PTHR12439">
    <property type="entry name" value="PLACENTAL PROTEIN 11-RELATED"/>
    <property type="match status" value="1"/>
</dbReference>
<evidence type="ECO:0000256" key="12">
    <source>
        <dbReference type="RuleBase" id="RU367085"/>
    </source>
</evidence>
<keyword evidence="5 12" id="KW-0479">Metal-binding</keyword>
<comment type="cofactor">
    <cofactor evidence="1 12">
        <name>Mn(2+)</name>
        <dbReference type="ChEBI" id="CHEBI:29035"/>
    </cofactor>
</comment>
<dbReference type="CDD" id="cd21159">
    <property type="entry name" value="XendoU"/>
    <property type="match status" value="1"/>
</dbReference>
<dbReference type="Gene3D" id="4.10.410.20">
    <property type="match status" value="2"/>
</dbReference>
<keyword evidence="8 12" id="KW-0694">RNA-binding</keyword>
<dbReference type="GO" id="GO:0016787">
    <property type="term" value="F:hydrolase activity"/>
    <property type="evidence" value="ECO:0007669"/>
    <property type="project" value="UniProtKB-KW"/>
</dbReference>
<feature type="domain" description="SMB" evidence="13">
    <location>
        <begin position="28"/>
        <end position="71"/>
    </location>
</feature>
<evidence type="ECO:0000313" key="15">
    <source>
        <dbReference type="EMBL" id="CAD7254455.1"/>
    </source>
</evidence>
<evidence type="ECO:0000256" key="2">
    <source>
        <dbReference type="ARBA" id="ARBA00010168"/>
    </source>
</evidence>
<evidence type="ECO:0000256" key="6">
    <source>
        <dbReference type="ARBA" id="ARBA00022759"/>
    </source>
</evidence>
<dbReference type="EMBL" id="LR909269">
    <property type="protein sequence ID" value="CAD7254455.1"/>
    <property type="molecule type" value="Genomic_DNA"/>
</dbReference>
<dbReference type="SMART" id="SM00201">
    <property type="entry name" value="SO"/>
    <property type="match status" value="2"/>
</dbReference>
<dbReference type="InterPro" id="IPR037227">
    <property type="entry name" value="EndoU-like"/>
</dbReference>
<keyword evidence="7 12" id="KW-0378">Hydrolase</keyword>
<keyword evidence="12" id="KW-0732">Signal</keyword>
<dbReference type="PROSITE" id="PS00524">
    <property type="entry name" value="SMB_1"/>
    <property type="match status" value="2"/>
</dbReference>
<dbReference type="InterPro" id="IPR036024">
    <property type="entry name" value="Somatomedin_B-like_dom_sf"/>
</dbReference>
<keyword evidence="10 12" id="KW-0464">Manganese</keyword>
<evidence type="ECO:0000256" key="1">
    <source>
        <dbReference type="ARBA" id="ARBA00001936"/>
    </source>
</evidence>
<protein>
    <submittedName>
        <fullName evidence="15">Uncharacterized protein</fullName>
    </submittedName>
</protein>
<evidence type="ECO:0000259" key="13">
    <source>
        <dbReference type="PROSITE" id="PS50958"/>
    </source>
</evidence>
<keyword evidence="6 12" id="KW-0255">Endonuclease</keyword>
<dbReference type="SUPFAM" id="SSF142877">
    <property type="entry name" value="EndoU-like"/>
    <property type="match status" value="1"/>
</dbReference>
<evidence type="ECO:0000256" key="10">
    <source>
        <dbReference type="ARBA" id="ARBA00023211"/>
    </source>
</evidence>
<evidence type="ECO:0000256" key="4">
    <source>
        <dbReference type="ARBA" id="ARBA00022722"/>
    </source>
</evidence>
<evidence type="ECO:0000256" key="8">
    <source>
        <dbReference type="ARBA" id="ARBA00022884"/>
    </source>
</evidence>
<dbReference type="PROSITE" id="PS51959">
    <property type="entry name" value="ENDOU"/>
    <property type="match status" value="1"/>
</dbReference>
<dbReference type="Pfam" id="PF01033">
    <property type="entry name" value="Somatomedin_B"/>
    <property type="match status" value="2"/>
</dbReference>
<dbReference type="GO" id="GO:0003723">
    <property type="term" value="F:RNA binding"/>
    <property type="evidence" value="ECO:0007669"/>
    <property type="project" value="UniProtKB-UniRule"/>
</dbReference>
<gene>
    <name evidence="15" type="ORF">DSTB1V02_LOCUS14201</name>
</gene>
<dbReference type="GO" id="GO:0004521">
    <property type="term" value="F:RNA endonuclease activity"/>
    <property type="evidence" value="ECO:0007669"/>
    <property type="project" value="UniProtKB-UniRule"/>
</dbReference>
<dbReference type="SUPFAM" id="SSF90188">
    <property type="entry name" value="Somatomedin B domain"/>
    <property type="match status" value="2"/>
</dbReference>
<keyword evidence="9" id="KW-1015">Disulfide bond</keyword>
<sequence length="378" mass="41893">MGIFRFRLVCLLLVGVVHGSVSFLGRRQGDSCAGRCDTVGDDPDWPCQCNQPCVDFGDCCEDYEEVCLSCSDRCGIDYNSLFPCQCNDECPTHGNCCDDFDLHCEGSTGTITDEDLRALSEALLEMDINNVGGLVTVDLQGQTSSGGGDEAPDPLFVGELSDEVLSVETIALLVALFDNYEPFTTDQEDVTPEEEEEVDAFLDAVIATDVMQSAYQFLLEKDAIQDDEAAFKVRLTEMWFDMYPRDGSSPGSSGFEHVFMGELRSSGVTGFHGWLYFYMQEQEERMDYYGYMTYRDLGDKGIILENSFVWDGKRKPISSIYIGASPELEMALLTVCYIARPDSLCPIDLAGESLHVQTYVEPYDGANHVGTAYFDISS</sequence>